<name>A0A6L3XZY4_9ENTR</name>
<dbReference type="SUPFAM" id="SSF53756">
    <property type="entry name" value="UDP-Glycosyltransferase/glycogen phosphorylase"/>
    <property type="match status" value="1"/>
</dbReference>
<gene>
    <name evidence="1" type="ORF">F9C29_16595</name>
</gene>
<proteinExistence type="predicted"/>
<dbReference type="PANTHER" id="PTHR45825">
    <property type="entry name" value="GRANULE-BOUND STARCH SYNTHASE 1, CHLOROPLASTIC/AMYLOPLASTIC"/>
    <property type="match status" value="1"/>
</dbReference>
<dbReference type="GO" id="GO:0016740">
    <property type="term" value="F:transferase activity"/>
    <property type="evidence" value="ECO:0007669"/>
    <property type="project" value="UniProtKB-KW"/>
</dbReference>
<dbReference type="Proteomes" id="UP000476281">
    <property type="component" value="Unassembled WGS sequence"/>
</dbReference>
<accession>A0A6L3XZY4</accession>
<organism evidence="1 2">
    <name type="scientific">Enterobacter hormaechei</name>
    <dbReference type="NCBI Taxonomy" id="158836"/>
    <lineage>
        <taxon>Bacteria</taxon>
        <taxon>Pseudomonadati</taxon>
        <taxon>Pseudomonadota</taxon>
        <taxon>Gammaproteobacteria</taxon>
        <taxon>Enterobacterales</taxon>
        <taxon>Enterobacteriaceae</taxon>
        <taxon>Enterobacter</taxon>
        <taxon>Enterobacter cloacae complex</taxon>
    </lineage>
</organism>
<evidence type="ECO:0000313" key="1">
    <source>
        <dbReference type="EMBL" id="KAB2516038.1"/>
    </source>
</evidence>
<dbReference type="EMBL" id="WBSZ01000590">
    <property type="protein sequence ID" value="KAB2516038.1"/>
    <property type="molecule type" value="Genomic_DNA"/>
</dbReference>
<dbReference type="PANTHER" id="PTHR45825:SF11">
    <property type="entry name" value="ALPHA AMYLASE DOMAIN-CONTAINING PROTEIN"/>
    <property type="match status" value="1"/>
</dbReference>
<dbReference type="GO" id="GO:0005978">
    <property type="term" value="P:glycogen biosynthetic process"/>
    <property type="evidence" value="ECO:0007669"/>
    <property type="project" value="TreeGrafter"/>
</dbReference>
<dbReference type="Gene3D" id="3.40.50.2000">
    <property type="entry name" value="Glycogen Phosphorylase B"/>
    <property type="match status" value="1"/>
</dbReference>
<dbReference type="AlphaFoldDB" id="A0A6L3XZY4"/>
<evidence type="ECO:0000313" key="2">
    <source>
        <dbReference type="Proteomes" id="UP000476281"/>
    </source>
</evidence>
<protein>
    <submittedName>
        <fullName evidence="1">Glycosyltransferase</fullName>
    </submittedName>
</protein>
<dbReference type="GO" id="GO:0005829">
    <property type="term" value="C:cytosol"/>
    <property type="evidence" value="ECO:0007669"/>
    <property type="project" value="TreeGrafter"/>
</dbReference>
<keyword evidence="1" id="KW-0808">Transferase</keyword>
<comment type="caution">
    <text evidence="1">The sequence shown here is derived from an EMBL/GenBank/DDBJ whole genome shotgun (WGS) entry which is preliminary data.</text>
</comment>
<reference evidence="1 2" key="1">
    <citation type="submission" date="2019-09" db="EMBL/GenBank/DDBJ databases">
        <title>Reversal of blaTEM antimicrobial resistance by CRISPR-Cas9 in clinical E. coli and other Enterobacteriaceae strains.</title>
        <authorList>
            <person name="Tagliaferri T."/>
            <person name="Guimaraes N."/>
            <person name="Pereira M."/>
            <person name="Felicori L."/>
            <person name="Horz H.-P."/>
            <person name="Santos S."/>
            <person name="Mendes T."/>
        </authorList>
    </citation>
    <scope>NUCLEOTIDE SEQUENCE [LARGE SCALE GENOMIC DNA]</scope>
    <source>
        <strain evidence="1 2">E2_blaTEM_MG</strain>
    </source>
</reference>
<sequence>AFSHRIMGGADVILVPSRFEPCGLTQLYGLKYGTLPLVRRTGGLADTVSDSSLENLADGIASGFVFEDSNAWSLLRAIRRAFVLWSRPSLWRYVQRQAMSMDFGWHVAAQSYRDLYQRLM</sequence>
<feature type="non-terminal residue" evidence="1">
    <location>
        <position position="1"/>
    </location>
</feature>